<sequence>MYQGHHNDGSSIQRHSVGATYPYVLMMRNDRVSMLHPDGSESATRRLGSTRAERLAAIQATLDEGEMLAGDKRNLDAARARRNYFGMTLEEIQAAVLAGHTVHWANDGYRVIRDDIGQWLILCTWNGACWGLTHQDGETLNGQPRQFYITGDR</sequence>
<organism evidence="1">
    <name type="scientific">uncultured Caudovirales phage</name>
    <dbReference type="NCBI Taxonomy" id="2100421"/>
    <lineage>
        <taxon>Viruses</taxon>
        <taxon>Duplodnaviria</taxon>
        <taxon>Heunggongvirae</taxon>
        <taxon>Uroviricota</taxon>
        <taxon>Caudoviricetes</taxon>
        <taxon>Peduoviridae</taxon>
        <taxon>Maltschvirus</taxon>
        <taxon>Maltschvirus maltsch</taxon>
    </lineage>
</organism>
<proteinExistence type="predicted"/>
<protein>
    <submittedName>
        <fullName evidence="1">Uncharacterized protein</fullName>
    </submittedName>
</protein>
<gene>
    <name evidence="1" type="ORF">UFOVP707_13</name>
</gene>
<reference evidence="1" key="1">
    <citation type="submission" date="2020-04" db="EMBL/GenBank/DDBJ databases">
        <authorList>
            <person name="Chiriac C."/>
            <person name="Salcher M."/>
            <person name="Ghai R."/>
            <person name="Kavagutti S V."/>
        </authorList>
    </citation>
    <scope>NUCLEOTIDE SEQUENCE</scope>
</reference>
<evidence type="ECO:0000313" key="1">
    <source>
        <dbReference type="EMBL" id="CAB4158584.1"/>
    </source>
</evidence>
<name>A0A6J5NTT7_9CAUD</name>
<accession>A0A6J5NTT7</accession>
<dbReference type="EMBL" id="LR796684">
    <property type="protein sequence ID" value="CAB4158584.1"/>
    <property type="molecule type" value="Genomic_DNA"/>
</dbReference>